<dbReference type="PANTHER" id="PTHR41813:SF2">
    <property type="entry name" value="REGULATOR PAB1642, PUTATIVE (AFU_ORTHOLOGUE AFUA_3G11955)-RELATED"/>
    <property type="match status" value="1"/>
</dbReference>
<gene>
    <name evidence="1" type="ORF">UCREL1_7982</name>
</gene>
<keyword evidence="2" id="KW-1185">Reference proteome</keyword>
<dbReference type="KEGG" id="ela:UCREL1_7982"/>
<name>M7SFL2_EUTLA</name>
<dbReference type="PANTHER" id="PTHR41813">
    <property type="entry name" value="REGULATOR PAB1642, PUTATIVE (AFU_ORTHOLOGUE AFUA_3G11955)-RELATED"/>
    <property type="match status" value="1"/>
</dbReference>
<sequence>MTPSITKGLLSSPDIAELYERATQNEFLALAGQGRLPRDQLSQWLAQDRLYCQAYARFIGGLISRVHLPAGKEKNTNQNQNQPTSSTLEWRILSLLRDSLTGMMTELKFFESTAKDYNLDLAAVGSEMESQAVGFGPNKTTREYIDLFDSFAAHPGARTDKHLLEGLLVLWITEKAYLDSWSYAKQQQQQSPQKNPDDADAAAAAAEDLDGGALRKHFIPNWTSDEFQAFVSEIEECLEALAAAQNHDTEEVLIANSLSVVKKVLVLEEAFWPLVA</sequence>
<dbReference type="SUPFAM" id="SSF48613">
    <property type="entry name" value="Heme oxygenase-like"/>
    <property type="match status" value="1"/>
</dbReference>
<dbReference type="Gene3D" id="1.20.910.10">
    <property type="entry name" value="Heme oxygenase-like"/>
    <property type="match status" value="1"/>
</dbReference>
<dbReference type="eggNOG" id="ENOG502QQ9D">
    <property type="taxonomic scope" value="Eukaryota"/>
</dbReference>
<dbReference type="InterPro" id="IPR016084">
    <property type="entry name" value="Haem_Oase-like_multi-hlx"/>
</dbReference>
<accession>M7SFL2</accession>
<dbReference type="Proteomes" id="UP000012174">
    <property type="component" value="Unassembled WGS sequence"/>
</dbReference>
<dbReference type="EMBL" id="KB706950">
    <property type="protein sequence ID" value="EMR65049.1"/>
    <property type="molecule type" value="Genomic_DNA"/>
</dbReference>
<dbReference type="HOGENOM" id="CLU_055855_0_1_1"/>
<evidence type="ECO:0000313" key="1">
    <source>
        <dbReference type="EMBL" id="EMR65049.1"/>
    </source>
</evidence>
<protein>
    <submittedName>
        <fullName evidence="1">Putative transcription regulator protein</fullName>
    </submittedName>
</protein>
<evidence type="ECO:0000313" key="2">
    <source>
        <dbReference type="Proteomes" id="UP000012174"/>
    </source>
</evidence>
<reference evidence="2" key="1">
    <citation type="journal article" date="2013" name="Genome Announc.">
        <title>Draft genome sequence of the grapevine dieback fungus Eutypa lata UCR-EL1.</title>
        <authorList>
            <person name="Blanco-Ulate B."/>
            <person name="Rolshausen P.E."/>
            <person name="Cantu D."/>
        </authorList>
    </citation>
    <scope>NUCLEOTIDE SEQUENCE [LARGE SCALE GENOMIC DNA]</scope>
    <source>
        <strain evidence="2">UCR-EL1</strain>
    </source>
</reference>
<organism evidence="1 2">
    <name type="scientific">Eutypa lata (strain UCR-EL1)</name>
    <name type="common">Grapevine dieback disease fungus</name>
    <name type="synonym">Eutypa armeniacae</name>
    <dbReference type="NCBI Taxonomy" id="1287681"/>
    <lineage>
        <taxon>Eukaryota</taxon>
        <taxon>Fungi</taxon>
        <taxon>Dikarya</taxon>
        <taxon>Ascomycota</taxon>
        <taxon>Pezizomycotina</taxon>
        <taxon>Sordariomycetes</taxon>
        <taxon>Xylariomycetidae</taxon>
        <taxon>Xylariales</taxon>
        <taxon>Diatrypaceae</taxon>
        <taxon>Eutypa</taxon>
    </lineage>
</organism>
<dbReference type="AlphaFoldDB" id="M7SFL2"/>
<proteinExistence type="predicted"/>
<dbReference type="OrthoDB" id="37730at2759"/>
<dbReference type="InterPro" id="IPR053261">
    <property type="entry name" value="Polyketide-peptide_reg"/>
</dbReference>
<dbReference type="CDD" id="cd19357">
    <property type="entry name" value="TenA_E_At3g16990-like"/>
    <property type="match status" value="1"/>
</dbReference>
<dbReference type="OMA" id="IPNWTSE"/>